<feature type="compositionally biased region" description="Basic and acidic residues" evidence="4">
    <location>
        <begin position="96"/>
        <end position="123"/>
    </location>
</feature>
<dbReference type="GeneID" id="6082441"/>
<dbReference type="PROSITE" id="PS00109">
    <property type="entry name" value="PROTEIN_KINASE_TYR"/>
    <property type="match status" value="1"/>
</dbReference>
<dbReference type="SUPFAM" id="SSF56104">
    <property type="entry name" value="SAICAR synthase-like"/>
    <property type="match status" value="1"/>
</dbReference>
<dbReference type="Gene3D" id="3.30.810.10">
    <property type="entry name" value="2-Layer Sandwich"/>
    <property type="match status" value="1"/>
</dbReference>
<dbReference type="KEGG" id="lbc:LACBIDRAFT_295403"/>
<keyword evidence="2 3" id="KW-0067">ATP-binding</keyword>
<evidence type="ECO:0000256" key="2">
    <source>
        <dbReference type="ARBA" id="ARBA00022840"/>
    </source>
</evidence>
<dbReference type="PROSITE" id="PS51455">
    <property type="entry name" value="PIPK"/>
    <property type="match status" value="1"/>
</dbReference>
<dbReference type="InterPro" id="IPR011009">
    <property type="entry name" value="Kinase-like_dom_sf"/>
</dbReference>
<dbReference type="GO" id="GO:0000285">
    <property type="term" value="F:1-phosphatidylinositol-3-phosphate 5-kinase activity"/>
    <property type="evidence" value="ECO:0007669"/>
    <property type="project" value="InterPro"/>
</dbReference>
<accession>B0DS78</accession>
<evidence type="ECO:0000313" key="6">
    <source>
        <dbReference type="EMBL" id="EDR02423.1"/>
    </source>
</evidence>
<dbReference type="EMBL" id="DS547130">
    <property type="protein sequence ID" value="EDR02423.1"/>
    <property type="molecule type" value="Genomic_DNA"/>
</dbReference>
<keyword evidence="3" id="KW-0418">Kinase</keyword>
<feature type="region of interest" description="Disordered" evidence="4">
    <location>
        <begin position="94"/>
        <end position="127"/>
    </location>
</feature>
<feature type="compositionally biased region" description="Basic and acidic residues" evidence="4">
    <location>
        <begin position="712"/>
        <end position="721"/>
    </location>
</feature>
<dbReference type="Gene3D" id="1.10.510.10">
    <property type="entry name" value="Transferase(Phosphotransferase) domain 1"/>
    <property type="match status" value="1"/>
</dbReference>
<feature type="region of interest" description="Disordered" evidence="4">
    <location>
        <begin position="994"/>
        <end position="1015"/>
    </location>
</feature>
<evidence type="ECO:0000256" key="1">
    <source>
        <dbReference type="ARBA" id="ARBA00022741"/>
    </source>
</evidence>
<dbReference type="CDD" id="cd17300">
    <property type="entry name" value="PIPKc_PIKfyve"/>
    <property type="match status" value="1"/>
</dbReference>
<keyword evidence="3" id="KW-0808">Transferase</keyword>
<dbReference type="OrthoDB" id="158357at2759"/>
<dbReference type="InterPro" id="IPR008266">
    <property type="entry name" value="Tyr_kinase_AS"/>
</dbReference>
<dbReference type="InterPro" id="IPR002498">
    <property type="entry name" value="PInositol-4-P-4/5-kinase_core"/>
</dbReference>
<dbReference type="InterPro" id="IPR027483">
    <property type="entry name" value="PInositol-4-P-4/5-kinase_C_sf"/>
</dbReference>
<dbReference type="RefSeq" id="XP_001886786.1">
    <property type="nucleotide sequence ID" value="XM_001886751.1"/>
</dbReference>
<organism evidence="7">
    <name type="scientific">Laccaria bicolor (strain S238N-H82 / ATCC MYA-4686)</name>
    <name type="common">Bicoloured deceiver</name>
    <name type="synonym">Laccaria laccata var. bicolor</name>
    <dbReference type="NCBI Taxonomy" id="486041"/>
    <lineage>
        <taxon>Eukaryota</taxon>
        <taxon>Fungi</taxon>
        <taxon>Dikarya</taxon>
        <taxon>Basidiomycota</taxon>
        <taxon>Agaricomycotina</taxon>
        <taxon>Agaricomycetes</taxon>
        <taxon>Agaricomycetidae</taxon>
        <taxon>Agaricales</taxon>
        <taxon>Agaricineae</taxon>
        <taxon>Hydnangiaceae</taxon>
        <taxon>Laccaria</taxon>
    </lineage>
</organism>
<dbReference type="InterPro" id="IPR044769">
    <property type="entry name" value="PIKfyve_PIPKc"/>
</dbReference>
<evidence type="ECO:0000256" key="4">
    <source>
        <dbReference type="SAM" id="MobiDB-lite"/>
    </source>
</evidence>
<dbReference type="Pfam" id="PF17667">
    <property type="entry name" value="Pkinase_fungal"/>
    <property type="match status" value="1"/>
</dbReference>
<feature type="region of interest" description="Disordered" evidence="4">
    <location>
        <begin position="761"/>
        <end position="820"/>
    </location>
</feature>
<dbReference type="Pfam" id="PF01504">
    <property type="entry name" value="PIP5K"/>
    <property type="match status" value="1"/>
</dbReference>
<feature type="region of interest" description="Disordered" evidence="4">
    <location>
        <begin position="1191"/>
        <end position="1238"/>
    </location>
</feature>
<protein>
    <submittedName>
        <fullName evidence="6">Predicted protein</fullName>
    </submittedName>
</protein>
<reference evidence="6 7" key="1">
    <citation type="journal article" date="2008" name="Nature">
        <title>The genome of Laccaria bicolor provides insights into mycorrhizal symbiosis.</title>
        <authorList>
            <person name="Martin F."/>
            <person name="Aerts A."/>
            <person name="Ahren D."/>
            <person name="Brun A."/>
            <person name="Danchin E.G.J."/>
            <person name="Duchaussoy F."/>
            <person name="Gibon J."/>
            <person name="Kohler A."/>
            <person name="Lindquist E."/>
            <person name="Pereda V."/>
            <person name="Salamov A."/>
            <person name="Shapiro H.J."/>
            <person name="Wuyts J."/>
            <person name="Blaudez D."/>
            <person name="Buee M."/>
            <person name="Brokstein P."/>
            <person name="Canbaeck B."/>
            <person name="Cohen D."/>
            <person name="Courty P.E."/>
            <person name="Coutinho P.M."/>
            <person name="Delaruelle C."/>
            <person name="Detter J.C."/>
            <person name="Deveau A."/>
            <person name="DiFazio S."/>
            <person name="Duplessis S."/>
            <person name="Fraissinet-Tachet L."/>
            <person name="Lucic E."/>
            <person name="Frey-Klett P."/>
            <person name="Fourrey C."/>
            <person name="Feussner I."/>
            <person name="Gay G."/>
            <person name="Grimwood J."/>
            <person name="Hoegger P.J."/>
            <person name="Jain P."/>
            <person name="Kilaru S."/>
            <person name="Labbe J."/>
            <person name="Lin Y.C."/>
            <person name="Legue V."/>
            <person name="Le Tacon F."/>
            <person name="Marmeisse R."/>
            <person name="Melayah D."/>
            <person name="Montanini B."/>
            <person name="Muratet M."/>
            <person name="Nehls U."/>
            <person name="Niculita-Hirzel H."/>
            <person name="Oudot-Le Secq M.P."/>
            <person name="Peter M."/>
            <person name="Quesneville H."/>
            <person name="Rajashekar B."/>
            <person name="Reich M."/>
            <person name="Rouhier N."/>
            <person name="Schmutz J."/>
            <person name="Yin T."/>
            <person name="Chalot M."/>
            <person name="Henrissat B."/>
            <person name="Kuees U."/>
            <person name="Lucas S."/>
            <person name="Van de Peer Y."/>
            <person name="Podila G.K."/>
            <person name="Polle A."/>
            <person name="Pukkila P.J."/>
            <person name="Richardson P.M."/>
            <person name="Rouze P."/>
            <person name="Sanders I.R."/>
            <person name="Stajich J.E."/>
            <person name="Tunlid A."/>
            <person name="Tuskan G."/>
            <person name="Grigoriev I.V."/>
        </authorList>
    </citation>
    <scope>NUCLEOTIDE SEQUENCE [LARGE SCALE GENOMIC DNA]</scope>
    <source>
        <strain evidence="7">S238N-H82 / ATCC MYA-4686</strain>
    </source>
</reference>
<dbReference type="InterPro" id="IPR027484">
    <property type="entry name" value="PInositol-4-P-5-kinase_N"/>
</dbReference>
<dbReference type="PANTHER" id="PTHR45748">
    <property type="entry name" value="1-PHOSPHATIDYLINOSITOL 3-PHOSPHATE 5-KINASE-RELATED"/>
    <property type="match status" value="1"/>
</dbReference>
<dbReference type="HOGENOM" id="CLU_000803_1_0_1"/>
<keyword evidence="1 3" id="KW-0547">Nucleotide-binding</keyword>
<feature type="region of interest" description="Disordered" evidence="4">
    <location>
        <begin position="700"/>
        <end position="721"/>
    </location>
</feature>
<dbReference type="Proteomes" id="UP000001194">
    <property type="component" value="Unassembled WGS sequence"/>
</dbReference>
<sequence length="2322" mass="257018">MNPPSSGAVMAISKPLPAIPKLAIGATTLSVGARAHRSRLIRHILSQTQEPGIESRRDGWAYVLEEVLDDLGDAMARGEWFSGVKQRRALKRTHLEKKAQAVKKDAESKRKTTAEKSKDKKEGSATSTVIEAAEVVKSAAAAQSPVDILKEIRSLASNRVLPESTGSPPSYLVLCVAPHGSRTPLPAEDSGFDVVPANIGCFFSIGTYSLHVTDSDESTTTVLYGLREWEAATIDSKTTRLVGGTFVFKGVNSPLQHQALCKSLRLCIYVQLSMVLEQHFLADSHIQLKFPRPKLNPPSPSTPNRHVDIMPPHSAPNARDGDETKARPRHTLLPSSIFSFFSRKSHVPRSKTINPVVGRSGSLDLTALPSPKERSPRSSFDGGLRLRRFSLIGDKHPTRKNSRTKREPDTPFANAVKRLEESKGCLSTSPGVSFAPPKLLLDLAQKEGVKPTRRLKGDERASLPTILGWDGKAAQGKGMSGIHGFVRQQEISVLFGQHVPPATPPTPSLETEGSSAFTALSTSSNLPTPGFGSCGKPHWVTYRYYSHNPDEDQVLGEAIMDLTSKSQLPCSRQRCPYKRGQHELRLIHGGIRIIVRVNNEVTSPEIEDTSIRIWETCAVCSAASEKTTMSDGTFLLSFAKFLELLLYSPMICTLTPALYLPQSRFNIKRHFSTAFGTVSFSLSAIDDIFEFRVPRLQFTRDKSPPSTSISEHPPEDHDKKTLRREIRRWWEGVADHIDKLEQLLVGDDLNAFQKALPRLPSSDDAYEHFEPTTPMLTPLPPTTPNSQPHGGKLEIPLSNPPVPSLTIGSETSQSTPKQPVLLEVPSISSLTLGSEPSQSTPKQPAVPLSSFLAIDPESSQSTPKQSEVAVVPPQDDPSLLLTSLRHNLQRSEQELYVQLSQTPTSSLNNVRRAFLAAAKGTQKRIIAWQKKHLASKASLVGELSAEEPEWWAKGCHAVPGANIIIRERDWGSIIAFTLSTSDYHQELVNLSITRKESLPQTPPPEKTPSTSGPSSFFSTATGYRLFSSSSNVQPDPDQEDVIWHEPEPYSAVITRKEHTRDPTSILSFREVLRQKNHSAELPSPLLASRFATASNSTSQLLAGAPPSAWAKPDVAVSMQAADGEVAAVPEEIAEKLLQDLEEARSETSRPPSVMASDVDAHSMASSGFVDAHIRRGNASSVISVESDATIGKDVGSQSQGPSSLPPLPPPKDPPQRNGQKEASEATSSSATPSTSSSFANTLASGLNVAMRFVMNNSSEPSRASTPSSSKKHHGLLFPEGASIDERPHIKYDWTIGKRLKFSCTVYYAKQFDVLRRRCGVNDLFLKSLSQSANWAAEGGKSKSNFWKTSDDRFIIKTLVNAWNVADLQVLIENGPSYFQYMESTAGKPTVLAKLIGFYTIEIRNLETGVVQSKADLLVMENLFYDQNISKTFDLKGIHGRKVKANTAQGHTSKTLFDGEWIEGQQRTLILVHPHSKNVLREAIKSDADFLARSNIMDYSLLLGVDDKKKEIACGLVDTVGSYTFAKTLEYKAKHGLQSGKEVTVVPPIEYQERFVTALEGYFLACPAPKVNKVTEWSVLNSGLFFTGTVKLRLSDTPTRPKDNQSSNYLGKLAKARPTVMDNIGSSIPMITFEQMLSHVLPQLDLDFQATWNSLVQGGHLEQVQGTYKWSAFPIVPKSAHDTEPVVFLKIKAIQDAIVANAVFSSGPRPQTAEYVGDAARCWESVRIGNQGKPDGCGRLQSNQEQYVKPGWMCVAWAEEYKEIDEDIDRYRNGGKVAWSLDHILRDDARRRCAFGITIENTTTRVWFASRSVVFNSEPFDFLHDCEKYIKLIIALSYGSAIELGFDPTIRAFRGVDDKIFYDFTVKGTDSGGNPITKIYRTVRSISEFGADAIRGRGTRIYEVKEVDNGVLKGDTLALKDCWVDDDRELEGDILTNILLDCNNEERESFLTLVVHGLVEVDGAGTKDHIKEVMLRGLDVHQGGLKYQFKHPDEMEQDIPSPDKVSSGLSAFVPIARMVREENEHHWKHHYRLVFKEVGISMYEIRSIQDAFQALVDVTKALEVMAKKDYVHRDISGGNILFYKGHGKLCDLEYAITANARGQHGVRTTSCRLKSSFRSIILPTHQPTTSYREWAKVPRANMKEKLATLIRYAAGTHNPRPKGIIHTLLHDVESLWWVGVWLLFWSATHVCLLEDVERRIEDAVTIFPFSGATAETFQTRSRVLRGDFEEYIPQLPREFILCGVVLDECRSSLYEAYLKSRVPGKDLKNDSRFELLLAFRNLLSAISDPAPNDIAIRPLLEVYKSLTEMKHKADTPADGSHQT</sequence>
<dbReference type="PANTHER" id="PTHR45748:SF7">
    <property type="entry name" value="1-PHOSPHATIDYLINOSITOL 3-PHOSPHATE 5-KINASE-RELATED"/>
    <property type="match status" value="1"/>
</dbReference>
<evidence type="ECO:0000259" key="5">
    <source>
        <dbReference type="PROSITE" id="PS51455"/>
    </source>
</evidence>
<proteinExistence type="predicted"/>
<feature type="compositionally biased region" description="Polar residues" evidence="4">
    <location>
        <begin position="806"/>
        <end position="817"/>
    </location>
</feature>
<dbReference type="InParanoid" id="B0DS78"/>
<dbReference type="STRING" id="486041.B0DS78"/>
<evidence type="ECO:0000313" key="7">
    <source>
        <dbReference type="Proteomes" id="UP000001194"/>
    </source>
</evidence>
<evidence type="ECO:0000256" key="3">
    <source>
        <dbReference type="PROSITE-ProRule" id="PRU00781"/>
    </source>
</evidence>
<gene>
    <name evidence="6" type="ORF">LACBIDRAFT_295403</name>
</gene>
<dbReference type="InterPro" id="IPR040976">
    <property type="entry name" value="Pkinase_fungal"/>
</dbReference>
<keyword evidence="7" id="KW-1185">Reference proteome</keyword>
<dbReference type="Gene3D" id="3.30.800.10">
    <property type="entry name" value="Phosphatidylinositol Phosphate Kinase II Beta"/>
    <property type="match status" value="1"/>
</dbReference>
<dbReference type="SMART" id="SM00330">
    <property type="entry name" value="PIPKc"/>
    <property type="match status" value="1"/>
</dbReference>
<name>B0DS78_LACBS</name>
<feature type="region of interest" description="Disordered" evidence="4">
    <location>
        <begin position="352"/>
        <end position="382"/>
    </location>
</feature>
<feature type="compositionally biased region" description="Pro residues" evidence="4">
    <location>
        <begin position="1203"/>
        <end position="1212"/>
    </location>
</feature>
<dbReference type="GO" id="GO:0010008">
    <property type="term" value="C:endosome membrane"/>
    <property type="evidence" value="ECO:0007669"/>
    <property type="project" value="TreeGrafter"/>
</dbReference>
<dbReference type="GO" id="GO:0004672">
    <property type="term" value="F:protein kinase activity"/>
    <property type="evidence" value="ECO:0007669"/>
    <property type="project" value="InterPro"/>
</dbReference>
<dbReference type="SUPFAM" id="SSF56112">
    <property type="entry name" value="Protein kinase-like (PK-like)"/>
    <property type="match status" value="1"/>
</dbReference>
<feature type="compositionally biased region" description="Low complexity" evidence="4">
    <location>
        <begin position="1224"/>
        <end position="1238"/>
    </location>
</feature>
<feature type="region of interest" description="Disordered" evidence="4">
    <location>
        <begin position="292"/>
        <end position="329"/>
    </location>
</feature>
<dbReference type="GO" id="GO:0046854">
    <property type="term" value="P:phosphatidylinositol phosphate biosynthetic process"/>
    <property type="evidence" value="ECO:0007669"/>
    <property type="project" value="TreeGrafter"/>
</dbReference>
<feature type="domain" description="PIPK" evidence="5">
    <location>
        <begin position="1234"/>
        <end position="1562"/>
    </location>
</feature>
<dbReference type="GO" id="GO:0005524">
    <property type="term" value="F:ATP binding"/>
    <property type="evidence" value="ECO:0007669"/>
    <property type="project" value="UniProtKB-UniRule"/>
</dbReference>